<evidence type="ECO:0000313" key="1">
    <source>
        <dbReference type="EMBL" id="KAK2957613.1"/>
    </source>
</evidence>
<sequence>MAETLICFCSAEVRLALVQADLIPHLINSLNLQSLSFSETVDIHLHLMKIILNSFRFATPYGLEQLEIEDYNTQQAVHKTIFQQVVVPSEQYIGHLCVNRFSIVDGSQSYSFLDLLATILQISPSYQPTMEFVLRMPVFLTIPSCLTFFEYDRSIWDFLWEMKYIQQKWNTARREVRQMWKTIHRMLRMEGIEDAIEEKLQNDEHKYFGREIVREAIEWNNLLGMNLLKL</sequence>
<comment type="caution">
    <text evidence="1">The sequence shown here is derived from an EMBL/GenBank/DDBJ whole genome shotgun (WGS) entry which is preliminary data.</text>
</comment>
<dbReference type="Proteomes" id="UP001281761">
    <property type="component" value="Unassembled WGS sequence"/>
</dbReference>
<name>A0ABQ9Y1I7_9EUKA</name>
<organism evidence="1 2">
    <name type="scientific">Blattamonas nauphoetae</name>
    <dbReference type="NCBI Taxonomy" id="2049346"/>
    <lineage>
        <taxon>Eukaryota</taxon>
        <taxon>Metamonada</taxon>
        <taxon>Preaxostyla</taxon>
        <taxon>Oxymonadida</taxon>
        <taxon>Blattamonas</taxon>
    </lineage>
</organism>
<reference evidence="1 2" key="1">
    <citation type="journal article" date="2022" name="bioRxiv">
        <title>Genomics of Preaxostyla Flagellates Illuminates Evolutionary Transitions and the Path Towards Mitochondrial Loss.</title>
        <authorList>
            <person name="Novak L.V.F."/>
            <person name="Treitli S.C."/>
            <person name="Pyrih J."/>
            <person name="Halakuc P."/>
            <person name="Pipaliya S.V."/>
            <person name="Vacek V."/>
            <person name="Brzon O."/>
            <person name="Soukal P."/>
            <person name="Eme L."/>
            <person name="Dacks J.B."/>
            <person name="Karnkowska A."/>
            <person name="Elias M."/>
            <person name="Hampl V."/>
        </authorList>
    </citation>
    <scope>NUCLEOTIDE SEQUENCE [LARGE SCALE GENOMIC DNA]</scope>
    <source>
        <strain evidence="1">NAU3</strain>
        <tissue evidence="1">Gut</tissue>
    </source>
</reference>
<protein>
    <submittedName>
        <fullName evidence="1">Uncharacterized protein</fullName>
    </submittedName>
</protein>
<keyword evidence="2" id="KW-1185">Reference proteome</keyword>
<evidence type="ECO:0000313" key="2">
    <source>
        <dbReference type="Proteomes" id="UP001281761"/>
    </source>
</evidence>
<proteinExistence type="predicted"/>
<gene>
    <name evidence="1" type="ORF">BLNAU_7512</name>
</gene>
<accession>A0ABQ9Y1I7</accession>
<dbReference type="EMBL" id="JARBJD010000045">
    <property type="protein sequence ID" value="KAK2957613.1"/>
    <property type="molecule type" value="Genomic_DNA"/>
</dbReference>